<organism evidence="2 3">
    <name type="scientific">Diceros bicornis minor</name>
    <name type="common">South-central black rhinoceros</name>
    <dbReference type="NCBI Taxonomy" id="77932"/>
    <lineage>
        <taxon>Eukaryota</taxon>
        <taxon>Metazoa</taxon>
        <taxon>Chordata</taxon>
        <taxon>Craniata</taxon>
        <taxon>Vertebrata</taxon>
        <taxon>Euteleostomi</taxon>
        <taxon>Mammalia</taxon>
        <taxon>Eutheria</taxon>
        <taxon>Laurasiatheria</taxon>
        <taxon>Perissodactyla</taxon>
        <taxon>Rhinocerotidae</taxon>
        <taxon>Diceros</taxon>
    </lineage>
</organism>
<dbReference type="Proteomes" id="UP000551758">
    <property type="component" value="Unassembled WGS sequence"/>
</dbReference>
<name>A0A7J7EL37_DICBM</name>
<gene>
    <name evidence="2" type="ORF">HPG69_017578</name>
</gene>
<evidence type="ECO:0000313" key="3">
    <source>
        <dbReference type="Proteomes" id="UP000551758"/>
    </source>
</evidence>
<proteinExistence type="predicted"/>
<sequence length="303" mass="33240">MWTSKLEVPPGPLSGPLPGFMLTHRRVREPSPPLGRCSRLHEEPEKATSFSRIFPSLKAFLKNEPCMSHVLTLHQRERLGRNAHLPAARPTVNFPSNLSGGHGSFEETTAAAAPLPKRRAAGSALRLTSRAPPAGAAQRLAPSALSSPGPARLTLRALVELSLRRRLGDENRREAESPGGGRPSPQRRARPEHSHRPVLSTGMRRERTASGWGTEASAGDALFPLWPQFKSRRLFLFALFPASLRAPEALAAAVVLLGASHGTRRTKNNIQRYFGTNNVIYSKKDEQSVPTQEIYKETRAKTV</sequence>
<keyword evidence="3" id="KW-1185">Reference proteome</keyword>
<dbReference type="AlphaFoldDB" id="A0A7J7EL37"/>
<feature type="region of interest" description="Disordered" evidence="1">
    <location>
        <begin position="169"/>
        <end position="213"/>
    </location>
</feature>
<evidence type="ECO:0000256" key="1">
    <source>
        <dbReference type="SAM" id="MobiDB-lite"/>
    </source>
</evidence>
<reference evidence="2 3" key="1">
    <citation type="journal article" date="2020" name="Mol. Biol. Evol.">
        <title>Interspecific Gene Flow and the Evolution of Specialization in Black and White Rhinoceros.</title>
        <authorList>
            <person name="Moodley Y."/>
            <person name="Westbury M.V."/>
            <person name="Russo I.M."/>
            <person name="Gopalakrishnan S."/>
            <person name="Rakotoarivelo A."/>
            <person name="Olsen R.A."/>
            <person name="Prost S."/>
            <person name="Tunstall T."/>
            <person name="Ryder O.A."/>
            <person name="Dalen L."/>
            <person name="Bruford M.W."/>
        </authorList>
    </citation>
    <scope>NUCLEOTIDE SEQUENCE [LARGE SCALE GENOMIC DNA]</scope>
    <source>
        <strain evidence="2">SBR-YM</strain>
        <tissue evidence="2">Skin</tissue>
    </source>
</reference>
<evidence type="ECO:0000313" key="2">
    <source>
        <dbReference type="EMBL" id="KAF5916344.1"/>
    </source>
</evidence>
<dbReference type="EMBL" id="JACDTQ010002715">
    <property type="protein sequence ID" value="KAF5916344.1"/>
    <property type="molecule type" value="Genomic_DNA"/>
</dbReference>
<protein>
    <submittedName>
        <fullName evidence="2">Uncharacterized protein</fullName>
    </submittedName>
</protein>
<feature type="region of interest" description="Disordered" evidence="1">
    <location>
        <begin position="110"/>
        <end position="148"/>
    </location>
</feature>
<accession>A0A7J7EL37</accession>
<comment type="caution">
    <text evidence="2">The sequence shown here is derived from an EMBL/GenBank/DDBJ whole genome shotgun (WGS) entry which is preliminary data.</text>
</comment>